<keyword evidence="4" id="KW-1185">Reference proteome</keyword>
<dbReference type="InterPro" id="IPR013783">
    <property type="entry name" value="Ig-like_fold"/>
</dbReference>
<dbReference type="Gene3D" id="2.60.40.1510">
    <property type="entry name" value="ntegrin, alpha v. Chain A, domain 3"/>
    <property type="match status" value="1"/>
</dbReference>
<feature type="compositionally biased region" description="Low complexity" evidence="1">
    <location>
        <begin position="556"/>
        <end position="578"/>
    </location>
</feature>
<protein>
    <submittedName>
        <fullName evidence="3">DUF11 domain-containing protein</fullName>
    </submittedName>
</protein>
<proteinExistence type="predicted"/>
<feature type="region of interest" description="Disordered" evidence="1">
    <location>
        <begin position="404"/>
        <end position="448"/>
    </location>
</feature>
<accession>A0A345HQX8</accession>
<dbReference type="PANTHER" id="PTHR34819:SF3">
    <property type="entry name" value="CELL SURFACE PROTEIN"/>
    <property type="match status" value="1"/>
</dbReference>
<evidence type="ECO:0000313" key="4">
    <source>
        <dbReference type="Proteomes" id="UP000253868"/>
    </source>
</evidence>
<sequence length="720" mass="72967">MRRTATGTPRRRGGFALWSALAALVCVVPLWSSGGGAASAATAAERSARPSMTFAAHHRSAAAVAAVPPGGTFTYTLTAKNNGPSVARNVIAKDTLPNGIEFVSSVDGCTASGRTVTCGPEPQLSVGQTKSWTILVRLSASYQGDGSDLGNTVTGSSDATDPTPGNNQNPTPVKPPGSFEPVSDLSTVKEALGTGPTVPGQEYEYRITTSNAGPSDARNVKATDTLPAGLTYVSSADPCTASGGRTVTCGPRARLAPGASVSWTFRVKLSAAYTGDGTDLRNTAASTSDSRDPNPSDNTSPPVSPPGGVSEPQADLWTAKATTTSTPVAPGENFSYAVTVTNDGPSRAVNVKATDALPSQLRFVSSADGCTAGGTGGGATVSCGPQAVLEPGASKTWTFTVQLDPNYRGDGSDIRNTATSSSDTKDPSPNNNTSPPVGPPGSAVNRPNADLSVTKQAVGTTQPVPGTTFDYRITVKNNGPSADAYNVTLTDDLPQGLSYVASTPDGCTVSGRAVSCKRATPLKVGETTEYILTVKVDPAYAGDGSDMKNTARVTADNIDPNSDNDSNTAVPPGGGIAPPAADLGIVKKTVTDTPVAPGETFEYAVTVTNNGPSQAQQVRVTDALPAALSFVSSDDPCVSGRTVVCGPLDTLAPGASVSYVFKVKLAADYTGDGSDIGNRASVTSPTADPNSGNNTSAVTGPPGGRVKTPTADLEVTKETP</sequence>
<feature type="domain" description="DUF11" evidence="2">
    <location>
        <begin position="65"/>
        <end position="169"/>
    </location>
</feature>
<dbReference type="Gene3D" id="2.60.40.10">
    <property type="entry name" value="Immunoglobulins"/>
    <property type="match status" value="2"/>
</dbReference>
<dbReference type="AlphaFoldDB" id="A0A345HQX8"/>
<feature type="domain" description="DUF11" evidence="2">
    <location>
        <begin position="450"/>
        <end position="569"/>
    </location>
</feature>
<dbReference type="PANTHER" id="PTHR34819">
    <property type="entry name" value="LARGE CYSTEINE-RICH PERIPLASMIC PROTEIN OMCB"/>
    <property type="match status" value="1"/>
</dbReference>
<evidence type="ECO:0000256" key="1">
    <source>
        <dbReference type="SAM" id="MobiDB-lite"/>
    </source>
</evidence>
<gene>
    <name evidence="3" type="ORF">DVK44_17015</name>
</gene>
<dbReference type="OrthoDB" id="5024153at2"/>
<dbReference type="KEGG" id="spad:DVK44_17015"/>
<dbReference type="NCBIfam" id="TIGR01451">
    <property type="entry name" value="B_ant_repeat"/>
    <property type="match status" value="5"/>
</dbReference>
<feature type="region of interest" description="Disordered" evidence="1">
    <location>
        <begin position="276"/>
        <end position="313"/>
    </location>
</feature>
<feature type="domain" description="DUF11" evidence="2">
    <location>
        <begin position="586"/>
        <end position="699"/>
    </location>
</feature>
<dbReference type="EMBL" id="CP031194">
    <property type="protein sequence ID" value="AXG79102.1"/>
    <property type="molecule type" value="Genomic_DNA"/>
</dbReference>
<evidence type="ECO:0000259" key="2">
    <source>
        <dbReference type="Pfam" id="PF01345"/>
    </source>
</evidence>
<organism evidence="3 4">
    <name type="scientific">Streptomyces paludis</name>
    <dbReference type="NCBI Taxonomy" id="2282738"/>
    <lineage>
        <taxon>Bacteria</taxon>
        <taxon>Bacillati</taxon>
        <taxon>Actinomycetota</taxon>
        <taxon>Actinomycetes</taxon>
        <taxon>Kitasatosporales</taxon>
        <taxon>Streptomycetaceae</taxon>
        <taxon>Streptomyces</taxon>
    </lineage>
</organism>
<name>A0A345HQX8_9ACTN</name>
<feature type="compositionally biased region" description="Polar residues" evidence="1">
    <location>
        <begin position="414"/>
        <end position="435"/>
    </location>
</feature>
<feature type="region of interest" description="Disordered" evidence="1">
    <location>
        <begin position="554"/>
        <end position="578"/>
    </location>
</feature>
<feature type="compositionally biased region" description="Polar residues" evidence="1">
    <location>
        <begin position="680"/>
        <end position="698"/>
    </location>
</feature>
<feature type="domain" description="DUF11" evidence="2">
    <location>
        <begin position="184"/>
        <end position="300"/>
    </location>
</feature>
<feature type="region of interest" description="Disordered" evidence="1">
    <location>
        <begin position="145"/>
        <end position="183"/>
    </location>
</feature>
<dbReference type="InterPro" id="IPR051172">
    <property type="entry name" value="Chlamydia_OmcB"/>
</dbReference>
<dbReference type="RefSeq" id="WP_114660435.1">
    <property type="nucleotide sequence ID" value="NZ_CP031194.1"/>
</dbReference>
<feature type="region of interest" description="Disordered" evidence="1">
    <location>
        <begin position="672"/>
        <end position="720"/>
    </location>
</feature>
<dbReference type="InterPro" id="IPR047589">
    <property type="entry name" value="DUF11_rpt"/>
</dbReference>
<reference evidence="4" key="1">
    <citation type="submission" date="2018-07" db="EMBL/GenBank/DDBJ databases">
        <authorList>
            <person name="Zhao J."/>
        </authorList>
    </citation>
    <scope>NUCLEOTIDE SEQUENCE [LARGE SCALE GENOMIC DNA]</scope>
    <source>
        <strain evidence="4">GSSD-12</strain>
    </source>
</reference>
<dbReference type="InterPro" id="IPR001434">
    <property type="entry name" value="OmcB-like_DUF11"/>
</dbReference>
<feature type="compositionally biased region" description="Polar residues" evidence="1">
    <location>
        <begin position="145"/>
        <end position="171"/>
    </location>
</feature>
<evidence type="ECO:0000313" key="3">
    <source>
        <dbReference type="EMBL" id="AXG79102.1"/>
    </source>
</evidence>
<dbReference type="GO" id="GO:0005975">
    <property type="term" value="P:carbohydrate metabolic process"/>
    <property type="evidence" value="ECO:0007669"/>
    <property type="project" value="UniProtKB-ARBA"/>
</dbReference>
<dbReference type="Proteomes" id="UP000253868">
    <property type="component" value="Chromosome"/>
</dbReference>
<dbReference type="Pfam" id="PF01345">
    <property type="entry name" value="DUF11"/>
    <property type="match status" value="5"/>
</dbReference>
<feature type="domain" description="DUF11" evidence="2">
    <location>
        <begin position="321"/>
        <end position="434"/>
    </location>
</feature>